<dbReference type="PANTHER" id="PTHR46024">
    <property type="entry name" value="HISTONE-LYSINE N-METHYLTRANSFERASE EGGLESS"/>
    <property type="match status" value="1"/>
</dbReference>
<dbReference type="InterPro" id="IPR051516">
    <property type="entry name" value="SETDB_methyltransferase"/>
</dbReference>
<evidence type="ECO:0000313" key="5">
    <source>
        <dbReference type="EMBL" id="CAL1584945.1"/>
    </source>
</evidence>
<dbReference type="AlphaFoldDB" id="A0AAV2K4U3"/>
<dbReference type="Proteomes" id="UP001497482">
    <property type="component" value="Chromosome 16"/>
</dbReference>
<dbReference type="EMBL" id="OZ035838">
    <property type="protein sequence ID" value="CAL1584945.1"/>
    <property type="molecule type" value="Genomic_DNA"/>
</dbReference>
<feature type="domain" description="Tudor" evidence="4">
    <location>
        <begin position="453"/>
        <end position="513"/>
    </location>
</feature>
<dbReference type="Pfam" id="PF18359">
    <property type="entry name" value="Tudor_5"/>
    <property type="match status" value="2"/>
</dbReference>
<dbReference type="InterPro" id="IPR040880">
    <property type="entry name" value="DUF5604"/>
</dbReference>
<gene>
    <name evidence="5" type="ORF">KC01_LOCUS15199</name>
</gene>
<dbReference type="PANTHER" id="PTHR46024:SF1">
    <property type="entry name" value="HISTONE-LYSINE N-METHYLTRANSFERASE EGGLESS"/>
    <property type="match status" value="1"/>
</dbReference>
<feature type="compositionally biased region" description="Basic residues" evidence="3">
    <location>
        <begin position="379"/>
        <end position="388"/>
    </location>
</feature>
<dbReference type="InterPro" id="IPR041291">
    <property type="entry name" value="TUDOR_5"/>
</dbReference>
<dbReference type="Pfam" id="PF18300">
    <property type="entry name" value="DUF5604"/>
    <property type="match status" value="2"/>
</dbReference>
<feature type="domain" description="Tudor" evidence="4">
    <location>
        <begin position="603"/>
        <end position="658"/>
    </location>
</feature>
<name>A0AAV2K4U3_KNICA</name>
<dbReference type="Pfam" id="PF18358">
    <property type="entry name" value="Tudor_4"/>
    <property type="match status" value="1"/>
</dbReference>
<evidence type="ECO:0000313" key="6">
    <source>
        <dbReference type="Proteomes" id="UP001497482"/>
    </source>
</evidence>
<dbReference type="Gene3D" id="2.30.30.140">
    <property type="match status" value="3"/>
</dbReference>
<dbReference type="SMART" id="SM00333">
    <property type="entry name" value="TUDOR"/>
    <property type="match status" value="2"/>
</dbReference>
<protein>
    <recommendedName>
        <fullName evidence="4">Tudor domain-containing protein</fullName>
    </recommendedName>
</protein>
<feature type="compositionally biased region" description="Polar residues" evidence="3">
    <location>
        <begin position="415"/>
        <end position="426"/>
    </location>
</feature>
<organism evidence="5 6">
    <name type="scientific">Knipowitschia caucasica</name>
    <name type="common">Caucasian dwarf goby</name>
    <name type="synonym">Pomatoschistus caucasicus</name>
    <dbReference type="NCBI Taxonomy" id="637954"/>
    <lineage>
        <taxon>Eukaryota</taxon>
        <taxon>Metazoa</taxon>
        <taxon>Chordata</taxon>
        <taxon>Craniata</taxon>
        <taxon>Vertebrata</taxon>
        <taxon>Euteleostomi</taxon>
        <taxon>Actinopterygii</taxon>
        <taxon>Neopterygii</taxon>
        <taxon>Teleostei</taxon>
        <taxon>Neoteleostei</taxon>
        <taxon>Acanthomorphata</taxon>
        <taxon>Gobiaria</taxon>
        <taxon>Gobiiformes</taxon>
        <taxon>Gobioidei</taxon>
        <taxon>Gobiidae</taxon>
        <taxon>Gobiinae</taxon>
        <taxon>Knipowitschia</taxon>
    </lineage>
</organism>
<evidence type="ECO:0000256" key="3">
    <source>
        <dbReference type="SAM" id="MobiDB-lite"/>
    </source>
</evidence>
<dbReference type="GO" id="GO:0070828">
    <property type="term" value="P:heterochromatin organization"/>
    <property type="evidence" value="ECO:0007669"/>
    <property type="project" value="TreeGrafter"/>
</dbReference>
<keyword evidence="2" id="KW-0539">Nucleus</keyword>
<proteinExistence type="predicted"/>
<dbReference type="InterPro" id="IPR002999">
    <property type="entry name" value="Tudor"/>
</dbReference>
<reference evidence="5 6" key="1">
    <citation type="submission" date="2024-04" db="EMBL/GenBank/DDBJ databases">
        <authorList>
            <person name="Waldvogel A.-M."/>
            <person name="Schoenle A."/>
        </authorList>
    </citation>
    <scope>NUCLEOTIDE SEQUENCE [LARGE SCALE GENOMIC DNA]</scope>
</reference>
<accession>A0AAV2K4U3</accession>
<dbReference type="InterPro" id="IPR041292">
    <property type="entry name" value="Tudor_4"/>
</dbReference>
<evidence type="ECO:0000259" key="4">
    <source>
        <dbReference type="SMART" id="SM00333"/>
    </source>
</evidence>
<feature type="compositionally biased region" description="Acidic residues" evidence="3">
    <location>
        <begin position="344"/>
        <end position="355"/>
    </location>
</feature>
<evidence type="ECO:0000256" key="1">
    <source>
        <dbReference type="ARBA" id="ARBA00004123"/>
    </source>
</evidence>
<comment type="subcellular location">
    <subcellularLocation>
        <location evidence="1">Nucleus</location>
    </subcellularLocation>
</comment>
<dbReference type="GO" id="GO:0005634">
    <property type="term" value="C:nucleus"/>
    <property type="evidence" value="ECO:0007669"/>
    <property type="project" value="UniProtKB-SubCell"/>
</dbReference>
<sequence>MRWECGKVSEIVEKDDGTKKYKVIFEDKGKVLVSGHHIAYDGVPKLSSLTPCVRVVAKCKTGNTFYSPGILAELPSRKNHMRFLIFFDDHQCLYVALPVIRLVYNPLPEPLDDIWNKEHKIFMNKYVERMPYPPRTEPRLGQVVKVQNNGELKSCTVVRLDCSLIEIEYHGEDRAMEANDLECDELEVTREELVKMIQDRVNCRLLQTPAILAKQSTLITLWNEKEKLYTDLYKLFEEVSKCEGTIRQLYKKLGWQYKDLQDGNDCASNCGSSCEQTDDEDENQNHSLALSDIPIVVVKEENINYMTENKFELKKELRVLLNRLPRQLRPRKPAPPQPPKRELSDDELSNADSDYEPQAVEPSDSDSDSDFSFSSDKSGRHKRKKLRKNEKTARGRVVPQAALFQPQAAIVRPASNASTSSGSCVSQERRREEKRLVVTEQVKKKDDQPPLLGDICIGMSVLARRKQMRWECGTISEIVEKDDGTKKYKVIFEDKGKVLVSGHHIAYDGVPKLSSLTPCVRVVAKCKTGNTFYSPGILAELPSRKNHMRFLIFFDDHQCLYVALPVIRLVYNPLPEPLDDIRDEEHKKFMKEYVERMPYPPQTQFREGQVIKVRHNGELKSCTVVRLDSSLMEIEYDDEDYKEWIYRGSMKLEHMIIARENLRLQQLQQQQ</sequence>
<feature type="region of interest" description="Disordered" evidence="3">
    <location>
        <begin position="409"/>
        <end position="428"/>
    </location>
</feature>
<feature type="region of interest" description="Disordered" evidence="3">
    <location>
        <begin position="326"/>
        <end position="399"/>
    </location>
</feature>
<evidence type="ECO:0000256" key="2">
    <source>
        <dbReference type="ARBA" id="ARBA00023242"/>
    </source>
</evidence>
<dbReference type="GO" id="GO:0010629">
    <property type="term" value="P:negative regulation of gene expression"/>
    <property type="evidence" value="ECO:0007669"/>
    <property type="project" value="TreeGrafter"/>
</dbReference>
<keyword evidence="6" id="KW-1185">Reference proteome</keyword>
<dbReference type="GO" id="GO:0046974">
    <property type="term" value="F:histone H3K9 methyltransferase activity"/>
    <property type="evidence" value="ECO:0007669"/>
    <property type="project" value="TreeGrafter"/>
</dbReference>